<dbReference type="eggNOG" id="COG0456">
    <property type="taxonomic scope" value="Bacteria"/>
</dbReference>
<feature type="domain" description="N-acetyltransferase" evidence="6">
    <location>
        <begin position="1"/>
        <end position="143"/>
    </location>
</feature>
<evidence type="ECO:0000259" key="6">
    <source>
        <dbReference type="PROSITE" id="PS51186"/>
    </source>
</evidence>
<reference evidence="7 8" key="1">
    <citation type="submission" date="2010-03" db="EMBL/GenBank/DDBJ databases">
        <authorList>
            <consortium name="The Broad Institute Genome Sequencing Platform"/>
            <person name="Ward D."/>
            <person name="Earl A."/>
            <person name="Feldgarden M."/>
            <person name="Gevers D."/>
            <person name="Young S."/>
            <person name="Zeng Q."/>
            <person name="Koehrsen M."/>
            <person name="Alvarado L."/>
            <person name="Berlin A.M."/>
            <person name="Borenstein D."/>
            <person name="Chapman S.B."/>
            <person name="Chen Z."/>
            <person name="Engels R."/>
            <person name="Freedman E."/>
            <person name="Gellesch M."/>
            <person name="Goldberg J."/>
            <person name="Griggs A."/>
            <person name="Gujja S."/>
            <person name="Heilman E.R."/>
            <person name="Heiman D.I."/>
            <person name="Hepburn T.A."/>
            <person name="Howarth C."/>
            <person name="Jen D."/>
            <person name="Larson L."/>
            <person name="Mehta T."/>
            <person name="Park D."/>
            <person name="Pearson M."/>
            <person name="Richards J."/>
            <person name="Roberts A."/>
            <person name="Saif S."/>
            <person name="Shea T.D."/>
            <person name="Shenoy N."/>
            <person name="Sisk P."/>
            <person name="Stolte C."/>
            <person name="Sykes S.N."/>
            <person name="Walk T."/>
            <person name="White J."/>
            <person name="Yandava C."/>
            <person name="Izard J."/>
            <person name="Baranova O.V."/>
            <person name="Blanton J.M."/>
            <person name="Tanner A.C."/>
            <person name="Dewhirst F."/>
            <person name="Haas B."/>
            <person name="Nusbaum C."/>
            <person name="Birren B."/>
        </authorList>
    </citation>
    <scope>NUCLEOTIDE SEQUENCE [LARGE SCALE GENOMIC DNA]</scope>
    <source>
        <strain evidence="7 8">ATCC 29453</strain>
    </source>
</reference>
<dbReference type="STRING" id="641147.HMPREF9021_00350"/>
<keyword evidence="8" id="KW-1185">Reference proteome</keyword>
<dbReference type="OrthoDB" id="9796919at2"/>
<dbReference type="SUPFAM" id="SSF55729">
    <property type="entry name" value="Acyl-CoA N-acyltransferases (Nat)"/>
    <property type="match status" value="1"/>
</dbReference>
<comment type="similarity">
    <text evidence="1 5">Belongs to the acetyltransferase family. RimI subfamily.</text>
</comment>
<keyword evidence="2 5" id="KW-0963">Cytoplasm</keyword>
<evidence type="ECO:0000256" key="3">
    <source>
        <dbReference type="ARBA" id="ARBA00022679"/>
    </source>
</evidence>
<dbReference type="Proteomes" id="UP000017813">
    <property type="component" value="Unassembled WGS sequence"/>
</dbReference>
<dbReference type="Pfam" id="PF00583">
    <property type="entry name" value="Acetyltransf_1"/>
    <property type="match status" value="1"/>
</dbReference>
<accession>V9H6R4</accession>
<organism evidence="7 8">
    <name type="scientific">Simonsiella muelleri ATCC 29453</name>
    <dbReference type="NCBI Taxonomy" id="641147"/>
    <lineage>
        <taxon>Bacteria</taxon>
        <taxon>Pseudomonadati</taxon>
        <taxon>Pseudomonadota</taxon>
        <taxon>Betaproteobacteria</taxon>
        <taxon>Neisseriales</taxon>
        <taxon>Neisseriaceae</taxon>
        <taxon>Simonsiella</taxon>
    </lineage>
</organism>
<dbReference type="RefSeq" id="WP_002641260.1">
    <property type="nucleotide sequence ID" value="NZ_CP019448.1"/>
</dbReference>
<dbReference type="GO" id="GO:0005737">
    <property type="term" value="C:cytoplasm"/>
    <property type="evidence" value="ECO:0007669"/>
    <property type="project" value="UniProtKB-SubCell"/>
</dbReference>
<keyword evidence="3 7" id="KW-0808">Transferase</keyword>
<evidence type="ECO:0000313" key="7">
    <source>
        <dbReference type="EMBL" id="EFG31947.2"/>
    </source>
</evidence>
<dbReference type="InterPro" id="IPR050680">
    <property type="entry name" value="YpeA/RimI_acetyltransf"/>
</dbReference>
<dbReference type="InterPro" id="IPR016181">
    <property type="entry name" value="Acyl_CoA_acyltransferase"/>
</dbReference>
<dbReference type="Gene3D" id="3.40.630.30">
    <property type="match status" value="1"/>
</dbReference>
<evidence type="ECO:0000256" key="2">
    <source>
        <dbReference type="ARBA" id="ARBA00022490"/>
    </source>
</evidence>
<dbReference type="PANTHER" id="PTHR43420">
    <property type="entry name" value="ACETYLTRANSFERASE"/>
    <property type="match status" value="1"/>
</dbReference>
<proteinExistence type="inferred from homology"/>
<comment type="catalytic activity">
    <reaction evidence="5">
        <text>N-terminal L-alanyl-[ribosomal protein bS18] + acetyl-CoA = N-terminal N(alpha)-acetyl-L-alanyl-[ribosomal protein bS18] + CoA + H(+)</text>
        <dbReference type="Rhea" id="RHEA:43756"/>
        <dbReference type="Rhea" id="RHEA-COMP:10676"/>
        <dbReference type="Rhea" id="RHEA-COMP:10677"/>
        <dbReference type="ChEBI" id="CHEBI:15378"/>
        <dbReference type="ChEBI" id="CHEBI:57287"/>
        <dbReference type="ChEBI" id="CHEBI:57288"/>
        <dbReference type="ChEBI" id="CHEBI:64718"/>
        <dbReference type="ChEBI" id="CHEBI:83683"/>
        <dbReference type="EC" id="2.3.1.266"/>
    </reaction>
</comment>
<comment type="function">
    <text evidence="5">Acetylates the N-terminal alanine of ribosomal protein bS18.</text>
</comment>
<evidence type="ECO:0000256" key="4">
    <source>
        <dbReference type="ARBA" id="ARBA00023315"/>
    </source>
</evidence>
<comment type="subcellular location">
    <subcellularLocation>
        <location evidence="5">Cytoplasm</location>
    </subcellularLocation>
</comment>
<dbReference type="HOGENOM" id="CLU_013985_23_3_4"/>
<sequence length="143" mass="16314">MIRVANVSDCVALAELDSYDNPSAWTVKQFQAACESVHDSVLIHENEYGECMGFIVWQTICDEMELHLIATAPKFRRQGVASALLAQMFQAARHQQISRILLEVRVSNVVAQTLYTQFGFHEIALRKRYYNNTEDAVIMEKIC</sequence>
<evidence type="ECO:0000256" key="5">
    <source>
        <dbReference type="RuleBase" id="RU363094"/>
    </source>
</evidence>
<dbReference type="InterPro" id="IPR006464">
    <property type="entry name" value="AcTrfase_RimI/Ard1"/>
</dbReference>
<dbReference type="GO" id="GO:0008999">
    <property type="term" value="F:protein-N-terminal-alanine acetyltransferase activity"/>
    <property type="evidence" value="ECO:0007669"/>
    <property type="project" value="UniProtKB-EC"/>
</dbReference>
<dbReference type="CDD" id="cd04301">
    <property type="entry name" value="NAT_SF"/>
    <property type="match status" value="1"/>
</dbReference>
<reference evidence="7 8" key="2">
    <citation type="submission" date="2011-10" db="EMBL/GenBank/DDBJ databases">
        <title>The Genome Sequence of Simonsiella muelleri ATCC 29453.</title>
        <authorList>
            <consortium name="The Broad Institute Genome Sequencing Platform"/>
            <consortium name="The Broad Institute Genome Sequencing Center for Infectious Disease"/>
            <person name="Earl A."/>
            <person name="Ward D."/>
            <person name="Feldgarden M."/>
            <person name="Gevers D."/>
            <person name="Izard J."/>
            <person name="Baranova O.V."/>
            <person name="Blanton J.M."/>
            <person name="Tanner A.C."/>
            <person name="Dewhirst F."/>
            <person name="Young S.K."/>
            <person name="Zeng Q."/>
            <person name="Gargeya S."/>
            <person name="Fitzgerald M."/>
            <person name="Haas B."/>
            <person name="Abouelleil A."/>
            <person name="Alvarado L."/>
            <person name="Arachchi H.M."/>
            <person name="Berlin A."/>
            <person name="Brown A."/>
            <person name="Chapman S.B."/>
            <person name="Chen Z."/>
            <person name="Dunbar C."/>
            <person name="Freedman E."/>
            <person name="Gearin G."/>
            <person name="Goldberg J."/>
            <person name="Griggs A."/>
            <person name="Gujja S."/>
            <person name="Heiman D."/>
            <person name="Howarth C."/>
            <person name="Larson L."/>
            <person name="Lui A."/>
            <person name="MacDonald P.J.P."/>
            <person name="Montmayeur A."/>
            <person name="Murphy C."/>
            <person name="Neiman D."/>
            <person name="Pearson M."/>
            <person name="Priest M."/>
            <person name="Roberts A."/>
            <person name="Saif S."/>
            <person name="Shea T."/>
            <person name="Shenoy N."/>
            <person name="Sisk P."/>
            <person name="Stolte C."/>
            <person name="Sykes S."/>
            <person name="Wortman J."/>
            <person name="Nusbaum C."/>
            <person name="Birren B."/>
        </authorList>
    </citation>
    <scope>NUCLEOTIDE SEQUENCE [LARGE SCALE GENOMIC DNA]</scope>
    <source>
        <strain evidence="7 8">ATCC 29453</strain>
    </source>
</reference>
<name>V9H6R4_9NEIS</name>
<evidence type="ECO:0000256" key="1">
    <source>
        <dbReference type="ARBA" id="ARBA00005395"/>
    </source>
</evidence>
<keyword evidence="4" id="KW-0012">Acyltransferase</keyword>
<dbReference type="NCBIfam" id="TIGR01575">
    <property type="entry name" value="rimI"/>
    <property type="match status" value="1"/>
</dbReference>
<dbReference type="PANTHER" id="PTHR43420:SF44">
    <property type="entry name" value="ACETYLTRANSFERASE YPEA"/>
    <property type="match status" value="1"/>
</dbReference>
<dbReference type="AlphaFoldDB" id="V9H6R4"/>
<protein>
    <recommendedName>
        <fullName evidence="5">[Ribosomal protein bS18]-alanine N-acetyltransferase</fullName>
        <ecNumber evidence="5">2.3.1.266</ecNumber>
    </recommendedName>
</protein>
<evidence type="ECO:0000313" key="8">
    <source>
        <dbReference type="Proteomes" id="UP000017813"/>
    </source>
</evidence>
<dbReference type="InterPro" id="IPR000182">
    <property type="entry name" value="GNAT_dom"/>
</dbReference>
<comment type="caution">
    <text evidence="7">The sequence shown here is derived from an EMBL/GenBank/DDBJ whole genome shotgun (WGS) entry which is preliminary data.</text>
</comment>
<dbReference type="PROSITE" id="PS51186">
    <property type="entry name" value="GNAT"/>
    <property type="match status" value="1"/>
</dbReference>
<gene>
    <name evidence="7" type="ORF">HMPREF9021_00350</name>
</gene>
<dbReference type="EMBL" id="ADCY02000006">
    <property type="protein sequence ID" value="EFG31947.2"/>
    <property type="molecule type" value="Genomic_DNA"/>
</dbReference>
<dbReference type="EC" id="2.3.1.266" evidence="5"/>